<proteinExistence type="predicted"/>
<feature type="domain" description="SbsA Ig-like" evidence="5">
    <location>
        <begin position="92"/>
        <end position="189"/>
    </location>
</feature>
<comment type="caution">
    <text evidence="6">The sequence shown here is derived from an EMBL/GenBank/DDBJ whole genome shotgun (WGS) entry which is preliminary data.</text>
</comment>
<feature type="region of interest" description="Disordered" evidence="2">
    <location>
        <begin position="28"/>
        <end position="79"/>
    </location>
</feature>
<dbReference type="EMBL" id="JAGGLM010000003">
    <property type="protein sequence ID" value="MBP2032185.1"/>
    <property type="molecule type" value="Genomic_DNA"/>
</dbReference>
<reference evidence="6 7" key="1">
    <citation type="submission" date="2021-03" db="EMBL/GenBank/DDBJ databases">
        <title>Genomic Encyclopedia of Type Strains, Phase IV (KMG-IV): sequencing the most valuable type-strain genomes for metagenomic binning, comparative biology and taxonomic classification.</title>
        <authorList>
            <person name="Goeker M."/>
        </authorList>
    </citation>
    <scope>NUCLEOTIDE SEQUENCE [LARGE SCALE GENOMIC DNA]</scope>
    <source>
        <strain evidence="6 7">DSM 28783</strain>
    </source>
</reference>
<keyword evidence="1 3" id="KW-0732">Signal</keyword>
<feature type="signal peptide" evidence="3">
    <location>
        <begin position="1"/>
        <end position="24"/>
    </location>
</feature>
<dbReference type="Pfam" id="PF13205">
    <property type="entry name" value="Big_5"/>
    <property type="match status" value="1"/>
</dbReference>
<dbReference type="Proteomes" id="UP001519307">
    <property type="component" value="Unassembled WGS sequence"/>
</dbReference>
<evidence type="ECO:0000313" key="7">
    <source>
        <dbReference type="Proteomes" id="UP001519307"/>
    </source>
</evidence>
<evidence type="ECO:0000256" key="1">
    <source>
        <dbReference type="ARBA" id="ARBA00022729"/>
    </source>
</evidence>
<evidence type="ECO:0000259" key="5">
    <source>
        <dbReference type="Pfam" id="PF13205"/>
    </source>
</evidence>
<accession>A0ABS4KQ77</accession>
<organism evidence="6 7">
    <name type="scientific">Clostridium algifaecis</name>
    <dbReference type="NCBI Taxonomy" id="1472040"/>
    <lineage>
        <taxon>Bacteria</taxon>
        <taxon>Bacillati</taxon>
        <taxon>Bacillota</taxon>
        <taxon>Clostridia</taxon>
        <taxon>Eubacteriales</taxon>
        <taxon>Clostridiaceae</taxon>
        <taxon>Clostridium</taxon>
    </lineage>
</organism>
<protein>
    <submittedName>
        <fullName evidence="6">Uncharacterized protein</fullName>
    </submittedName>
</protein>
<name>A0ABS4KQ77_9CLOT</name>
<dbReference type="InterPro" id="IPR032812">
    <property type="entry name" value="SbsA_Ig"/>
</dbReference>
<dbReference type="Pfam" id="PF07532">
    <property type="entry name" value="Big_4"/>
    <property type="match status" value="1"/>
</dbReference>
<sequence length="510" mass="56531">MKNILFLAGMVTILQLAPHNLVLASTVSTPSSTVKTTSAQDYSNPKTQKTQNDTSTTTATTDASPQTSSQAQSKKNTVSSETETVKNDFVYSSINEDNFQNVALDKIWTIELNQPVELSSAKNSIKIVNQSTKAEIPINVSLSEYNMYINVAALSNYDPDTYYTLTIDGSLTSKRNEHLKDSITLNFKTAPKIVSVNTITTSIGQGDSYTLPSTVTANLSNGSTEQVSITWDKPVDTSEAPGDYAYEGTVKGYDGKVNLDLTIKAKSSSSSSNTSIWIWELQKQVDKYGGIDNLISELKSLGINDVCIKYHDGTDTAADGADFKGDFLKYVGDFKNAGFKVGTWGYNRFNDPSTEVNIIMDAIKNSDYYVFDAEDDVVNKTSQTESVLKTIRQYIPNAVLGYTSFPIESYHQDVPYAIFNEYCDFTAPQLYWGELQWSVTKATDKMIQDYKNAGLDKPLYPLIQTYAVPESDYQTYSNYNFNQTGLWSLDDMQSTCVDYLTNNHGKLTDA</sequence>
<evidence type="ECO:0000259" key="4">
    <source>
        <dbReference type="Pfam" id="PF07532"/>
    </source>
</evidence>
<evidence type="ECO:0000313" key="6">
    <source>
        <dbReference type="EMBL" id="MBP2032185.1"/>
    </source>
</evidence>
<keyword evidence="7" id="KW-1185">Reference proteome</keyword>
<dbReference type="InterPro" id="IPR011081">
    <property type="entry name" value="Big_4"/>
</dbReference>
<feature type="chain" id="PRO_5047172549" evidence="3">
    <location>
        <begin position="25"/>
        <end position="510"/>
    </location>
</feature>
<evidence type="ECO:0000256" key="3">
    <source>
        <dbReference type="SAM" id="SignalP"/>
    </source>
</evidence>
<feature type="domain" description="Bacterial Ig-like" evidence="4">
    <location>
        <begin position="197"/>
        <end position="253"/>
    </location>
</feature>
<evidence type="ECO:0000256" key="2">
    <source>
        <dbReference type="SAM" id="MobiDB-lite"/>
    </source>
</evidence>
<feature type="compositionally biased region" description="Low complexity" evidence="2">
    <location>
        <begin position="28"/>
        <end position="38"/>
    </location>
</feature>
<feature type="compositionally biased region" description="Low complexity" evidence="2">
    <location>
        <begin position="46"/>
        <end position="75"/>
    </location>
</feature>
<gene>
    <name evidence="6" type="ORF">J2Z42_000850</name>
</gene>